<protein>
    <submittedName>
        <fullName evidence="1">Uncharacterized protein</fullName>
    </submittedName>
</protein>
<name>A0ACB6R589_9PLEO</name>
<proteinExistence type="predicted"/>
<reference evidence="1" key="1">
    <citation type="journal article" date="2020" name="Stud. Mycol.">
        <title>101 Dothideomycetes genomes: a test case for predicting lifestyles and emergence of pathogens.</title>
        <authorList>
            <person name="Haridas S."/>
            <person name="Albert R."/>
            <person name="Binder M."/>
            <person name="Bloem J."/>
            <person name="Labutti K."/>
            <person name="Salamov A."/>
            <person name="Andreopoulos B."/>
            <person name="Baker S."/>
            <person name="Barry K."/>
            <person name="Bills G."/>
            <person name="Bluhm B."/>
            <person name="Cannon C."/>
            <person name="Castanera R."/>
            <person name="Culley D."/>
            <person name="Daum C."/>
            <person name="Ezra D."/>
            <person name="Gonzalez J."/>
            <person name="Henrissat B."/>
            <person name="Kuo A."/>
            <person name="Liang C."/>
            <person name="Lipzen A."/>
            <person name="Lutzoni F."/>
            <person name="Magnuson J."/>
            <person name="Mondo S."/>
            <person name="Nolan M."/>
            <person name="Ohm R."/>
            <person name="Pangilinan J."/>
            <person name="Park H.-J."/>
            <person name="Ramirez L."/>
            <person name="Alfaro M."/>
            <person name="Sun H."/>
            <person name="Tritt A."/>
            <person name="Yoshinaga Y."/>
            <person name="Zwiers L.-H."/>
            <person name="Turgeon B."/>
            <person name="Goodwin S."/>
            <person name="Spatafora J."/>
            <person name="Crous P."/>
            <person name="Grigoriev I."/>
        </authorList>
    </citation>
    <scope>NUCLEOTIDE SEQUENCE</scope>
    <source>
        <strain evidence="1">ATCC 200398</strain>
    </source>
</reference>
<comment type="caution">
    <text evidence="1">The sequence shown here is derived from an EMBL/GenBank/DDBJ whole genome shotgun (WGS) entry which is preliminary data.</text>
</comment>
<evidence type="ECO:0000313" key="2">
    <source>
        <dbReference type="Proteomes" id="UP000799755"/>
    </source>
</evidence>
<keyword evidence="2" id="KW-1185">Reference proteome</keyword>
<organism evidence="1 2">
    <name type="scientific">Lindgomyces ingoldianus</name>
    <dbReference type="NCBI Taxonomy" id="673940"/>
    <lineage>
        <taxon>Eukaryota</taxon>
        <taxon>Fungi</taxon>
        <taxon>Dikarya</taxon>
        <taxon>Ascomycota</taxon>
        <taxon>Pezizomycotina</taxon>
        <taxon>Dothideomycetes</taxon>
        <taxon>Pleosporomycetidae</taxon>
        <taxon>Pleosporales</taxon>
        <taxon>Lindgomycetaceae</taxon>
        <taxon>Lindgomyces</taxon>
    </lineage>
</organism>
<sequence length="103" mass="11477">MKKCTTQLTPTFLSSVSRSKPTTHRDPLHIPEKVQSSIIIVKRSAPLTTETSSPSHASNLLTCAYTTDLLGEVECAQKGVKTWVLRHAHVSRQFEKAQTRDCE</sequence>
<dbReference type="EMBL" id="MU003499">
    <property type="protein sequence ID" value="KAF2473950.1"/>
    <property type="molecule type" value="Genomic_DNA"/>
</dbReference>
<accession>A0ACB6R589</accession>
<evidence type="ECO:0000313" key="1">
    <source>
        <dbReference type="EMBL" id="KAF2473950.1"/>
    </source>
</evidence>
<gene>
    <name evidence="1" type="ORF">BDR25DRAFT_217446</name>
</gene>
<dbReference type="Proteomes" id="UP000799755">
    <property type="component" value="Unassembled WGS sequence"/>
</dbReference>